<keyword evidence="4" id="KW-1185">Reference proteome</keyword>
<dbReference type="CDD" id="cd11655">
    <property type="entry name" value="rap1_myb-like"/>
    <property type="match status" value="1"/>
</dbReference>
<feature type="non-terminal residue" evidence="3">
    <location>
        <position position="113"/>
    </location>
</feature>
<dbReference type="Pfam" id="PF08914">
    <property type="entry name" value="Myb_Rap1"/>
    <property type="match status" value="1"/>
</dbReference>
<feature type="non-terminal residue" evidence="3">
    <location>
        <position position="1"/>
    </location>
</feature>
<proteinExistence type="predicted"/>
<evidence type="ECO:0000313" key="4">
    <source>
        <dbReference type="Proteomes" id="UP000054485"/>
    </source>
</evidence>
<accession>A0A0D0BDH0</accession>
<organism evidence="3 4">
    <name type="scientific">Suillus luteus UH-Slu-Lm8-n1</name>
    <dbReference type="NCBI Taxonomy" id="930992"/>
    <lineage>
        <taxon>Eukaryota</taxon>
        <taxon>Fungi</taxon>
        <taxon>Dikarya</taxon>
        <taxon>Basidiomycota</taxon>
        <taxon>Agaricomycotina</taxon>
        <taxon>Agaricomycetes</taxon>
        <taxon>Agaricomycetidae</taxon>
        <taxon>Boletales</taxon>
        <taxon>Suillineae</taxon>
        <taxon>Suillaceae</taxon>
        <taxon>Suillus</taxon>
    </lineage>
</organism>
<dbReference type="InterPro" id="IPR015010">
    <property type="entry name" value="TERF2IP_Myb"/>
</dbReference>
<name>A0A0D0BDH0_9AGAM</name>
<dbReference type="AlphaFoldDB" id="A0A0D0BDH0"/>
<reference evidence="3 4" key="1">
    <citation type="submission" date="2014-04" db="EMBL/GenBank/DDBJ databases">
        <authorList>
            <consortium name="DOE Joint Genome Institute"/>
            <person name="Kuo A."/>
            <person name="Ruytinx J."/>
            <person name="Rineau F."/>
            <person name="Colpaert J."/>
            <person name="Kohler A."/>
            <person name="Nagy L.G."/>
            <person name="Floudas D."/>
            <person name="Copeland A."/>
            <person name="Barry K.W."/>
            <person name="Cichocki N."/>
            <person name="Veneault-Fourrey C."/>
            <person name="LaButti K."/>
            <person name="Lindquist E.A."/>
            <person name="Lipzen A."/>
            <person name="Lundell T."/>
            <person name="Morin E."/>
            <person name="Murat C."/>
            <person name="Sun H."/>
            <person name="Tunlid A."/>
            <person name="Henrissat B."/>
            <person name="Grigoriev I.V."/>
            <person name="Hibbett D.S."/>
            <person name="Martin F."/>
            <person name="Nordberg H.P."/>
            <person name="Cantor M.N."/>
            <person name="Hua S.X."/>
        </authorList>
    </citation>
    <scope>NUCLEOTIDE SEQUENCE [LARGE SCALE GENOMIC DNA]</scope>
    <source>
        <strain evidence="3 4">UH-Slu-Lm8-n1</strain>
    </source>
</reference>
<feature type="region of interest" description="Disordered" evidence="1">
    <location>
        <begin position="88"/>
        <end position="113"/>
    </location>
</feature>
<dbReference type="OrthoDB" id="435460at2759"/>
<dbReference type="InParanoid" id="A0A0D0BDH0"/>
<dbReference type="SUPFAM" id="SSF46689">
    <property type="entry name" value="Homeodomain-like"/>
    <property type="match status" value="1"/>
</dbReference>
<dbReference type="HOGENOM" id="CLU_2190338_0_0_1"/>
<feature type="domain" description="TERF2-interacting telomeric protein 1 Myb" evidence="2">
    <location>
        <begin position="4"/>
        <end position="64"/>
    </location>
</feature>
<dbReference type="Proteomes" id="UP000054485">
    <property type="component" value="Unassembled WGS sequence"/>
</dbReference>
<dbReference type="Gene3D" id="1.10.10.60">
    <property type="entry name" value="Homeodomain-like"/>
    <property type="match status" value="1"/>
</dbReference>
<evidence type="ECO:0000313" key="3">
    <source>
        <dbReference type="EMBL" id="KIK41403.1"/>
    </source>
</evidence>
<gene>
    <name evidence="3" type="ORF">CY34DRAFT_29841</name>
</gene>
<evidence type="ECO:0000256" key="1">
    <source>
        <dbReference type="SAM" id="MobiDB-lite"/>
    </source>
</evidence>
<dbReference type="InterPro" id="IPR009057">
    <property type="entry name" value="Homeodomain-like_sf"/>
</dbReference>
<dbReference type="EMBL" id="KN835270">
    <property type="protein sequence ID" value="KIK41403.1"/>
    <property type="molecule type" value="Genomic_DNA"/>
</dbReference>
<evidence type="ECO:0000259" key="2">
    <source>
        <dbReference type="Pfam" id="PF08914"/>
    </source>
</evidence>
<reference evidence="4" key="2">
    <citation type="submission" date="2015-01" db="EMBL/GenBank/DDBJ databases">
        <title>Evolutionary Origins and Diversification of the Mycorrhizal Mutualists.</title>
        <authorList>
            <consortium name="DOE Joint Genome Institute"/>
            <consortium name="Mycorrhizal Genomics Consortium"/>
            <person name="Kohler A."/>
            <person name="Kuo A."/>
            <person name="Nagy L.G."/>
            <person name="Floudas D."/>
            <person name="Copeland A."/>
            <person name="Barry K.W."/>
            <person name="Cichocki N."/>
            <person name="Veneault-Fourrey C."/>
            <person name="LaButti K."/>
            <person name="Lindquist E.A."/>
            <person name="Lipzen A."/>
            <person name="Lundell T."/>
            <person name="Morin E."/>
            <person name="Murat C."/>
            <person name="Riley R."/>
            <person name="Ohm R."/>
            <person name="Sun H."/>
            <person name="Tunlid A."/>
            <person name="Henrissat B."/>
            <person name="Grigoriev I.V."/>
            <person name="Hibbett D.S."/>
            <person name="Martin F."/>
        </authorList>
    </citation>
    <scope>NUCLEOTIDE SEQUENCE [LARGE SCALE GENOMIC DNA]</scope>
    <source>
        <strain evidence="4">UH-Slu-Lm8-n1</strain>
    </source>
</reference>
<protein>
    <recommendedName>
        <fullName evidence="2">TERF2-interacting telomeric protein 1 Myb domain-containing protein</fullName>
    </recommendedName>
</protein>
<sequence>RIPFTAEDDEHLAFYIATVFPNVSDGGRSGNSIYKELTEELADEPEYREWAKRHTWHSWRERYKTNRVRLDPMIARYAAQLKNVAHGFGHDPRSRCYSHGGRAQREEEEEEEE</sequence>